<evidence type="ECO:0000256" key="5">
    <source>
        <dbReference type="ARBA" id="ARBA00022741"/>
    </source>
</evidence>
<accession>A0ABZ2G2K4</accession>
<evidence type="ECO:0000256" key="8">
    <source>
        <dbReference type="HAMAP-Rule" id="MF_00158"/>
    </source>
</evidence>
<feature type="binding site" evidence="8">
    <location>
        <position position="61"/>
    </location>
    <ligand>
        <name>beta-alanine</name>
        <dbReference type="ChEBI" id="CHEBI:57966"/>
    </ligand>
</feature>
<feature type="binding site" evidence="8">
    <location>
        <position position="176"/>
    </location>
    <ligand>
        <name>ATP</name>
        <dbReference type="ChEBI" id="CHEBI:30616"/>
    </ligand>
</feature>
<feature type="binding site" evidence="8">
    <location>
        <begin position="147"/>
        <end position="150"/>
    </location>
    <ligand>
        <name>ATP</name>
        <dbReference type="ChEBI" id="CHEBI:30616"/>
    </ligand>
</feature>
<dbReference type="Proteomes" id="UP001382935">
    <property type="component" value="Chromosome"/>
</dbReference>
<evidence type="ECO:0000313" key="9">
    <source>
        <dbReference type="EMBL" id="WWM70035.1"/>
    </source>
</evidence>
<dbReference type="EMBL" id="CP145607">
    <property type="protein sequence ID" value="WWM70035.1"/>
    <property type="molecule type" value="Genomic_DNA"/>
</dbReference>
<dbReference type="HAMAP" id="MF_00158">
    <property type="entry name" value="PanC"/>
    <property type="match status" value="1"/>
</dbReference>
<evidence type="ECO:0000256" key="4">
    <source>
        <dbReference type="ARBA" id="ARBA00022655"/>
    </source>
</evidence>
<keyword evidence="3 8" id="KW-0436">Ligase</keyword>
<dbReference type="Gene3D" id="3.40.50.620">
    <property type="entry name" value="HUPs"/>
    <property type="match status" value="1"/>
</dbReference>
<dbReference type="InterPro" id="IPR042176">
    <property type="entry name" value="Pantoate_ligase_C"/>
</dbReference>
<evidence type="ECO:0000256" key="1">
    <source>
        <dbReference type="ARBA" id="ARBA00004990"/>
    </source>
</evidence>
<dbReference type="NCBIfam" id="TIGR00018">
    <property type="entry name" value="panC"/>
    <property type="match status" value="1"/>
</dbReference>
<feature type="active site" description="Proton donor" evidence="8">
    <location>
        <position position="37"/>
    </location>
</feature>
<feature type="binding site" evidence="8">
    <location>
        <position position="153"/>
    </location>
    <ligand>
        <name>(R)-pantoate</name>
        <dbReference type="ChEBI" id="CHEBI:15980"/>
    </ligand>
</feature>
<reference evidence="9 10" key="1">
    <citation type="submission" date="2024-02" db="EMBL/GenBank/DDBJ databases">
        <title>Full genome sequence of Sphingomonas kaistensis.</title>
        <authorList>
            <person name="Poletto B.L."/>
            <person name="Silva G."/>
            <person name="Galante D."/>
            <person name="Campos K.R."/>
            <person name="Santos M.B.N."/>
            <person name="Sacchi C.T."/>
        </authorList>
    </citation>
    <scope>NUCLEOTIDE SEQUENCE [LARGE SCALE GENOMIC DNA]</scope>
    <source>
        <strain evidence="9 10">MA4R</strain>
    </source>
</reference>
<feature type="binding site" evidence="8">
    <location>
        <position position="61"/>
    </location>
    <ligand>
        <name>(R)-pantoate</name>
        <dbReference type="ChEBI" id="CHEBI:15980"/>
    </ligand>
</feature>
<dbReference type="RefSeq" id="WP_338502634.1">
    <property type="nucleotide sequence ID" value="NZ_CP145607.1"/>
</dbReference>
<protein>
    <recommendedName>
        <fullName evidence="8">Pantothenate synthetase</fullName>
        <shortName evidence="8">PS</shortName>
        <ecNumber evidence="8">6.3.2.1</ecNumber>
    </recommendedName>
    <alternativeName>
        <fullName evidence="8">Pantoate--beta-alanine ligase</fullName>
    </alternativeName>
    <alternativeName>
        <fullName evidence="8">Pantoate-activating enzyme</fullName>
    </alternativeName>
</protein>
<dbReference type="PANTHER" id="PTHR21299:SF1">
    <property type="entry name" value="PANTOATE--BETA-ALANINE LIGASE"/>
    <property type="match status" value="1"/>
</dbReference>
<dbReference type="CDD" id="cd00560">
    <property type="entry name" value="PanC"/>
    <property type="match status" value="1"/>
</dbReference>
<comment type="catalytic activity">
    <reaction evidence="7 8">
        <text>(R)-pantoate + beta-alanine + ATP = (R)-pantothenate + AMP + diphosphate + H(+)</text>
        <dbReference type="Rhea" id="RHEA:10912"/>
        <dbReference type="ChEBI" id="CHEBI:15378"/>
        <dbReference type="ChEBI" id="CHEBI:15980"/>
        <dbReference type="ChEBI" id="CHEBI:29032"/>
        <dbReference type="ChEBI" id="CHEBI:30616"/>
        <dbReference type="ChEBI" id="CHEBI:33019"/>
        <dbReference type="ChEBI" id="CHEBI:57966"/>
        <dbReference type="ChEBI" id="CHEBI:456215"/>
        <dbReference type="EC" id="6.3.2.1"/>
    </reaction>
</comment>
<feature type="binding site" evidence="8">
    <location>
        <begin position="184"/>
        <end position="187"/>
    </location>
    <ligand>
        <name>ATP</name>
        <dbReference type="ChEBI" id="CHEBI:30616"/>
    </ligand>
</feature>
<dbReference type="InterPro" id="IPR003721">
    <property type="entry name" value="Pantoate_ligase"/>
</dbReference>
<dbReference type="Gene3D" id="3.30.1300.10">
    <property type="entry name" value="Pantoate-beta-alanine ligase, C-terminal domain"/>
    <property type="match status" value="1"/>
</dbReference>
<keyword evidence="5 8" id="KW-0547">Nucleotide-binding</keyword>
<gene>
    <name evidence="8 9" type="primary">panC</name>
    <name evidence="9" type="ORF">V6R86_04895</name>
</gene>
<dbReference type="InterPro" id="IPR014729">
    <property type="entry name" value="Rossmann-like_a/b/a_fold"/>
</dbReference>
<evidence type="ECO:0000256" key="6">
    <source>
        <dbReference type="ARBA" id="ARBA00022840"/>
    </source>
</evidence>
<keyword evidence="10" id="KW-1185">Reference proteome</keyword>
<comment type="subunit">
    <text evidence="8">Homodimer.</text>
</comment>
<comment type="subcellular location">
    <subcellularLocation>
        <location evidence="8">Cytoplasm</location>
    </subcellularLocation>
</comment>
<dbReference type="Pfam" id="PF02569">
    <property type="entry name" value="Pantoate_ligase"/>
    <property type="match status" value="1"/>
</dbReference>
<evidence type="ECO:0000313" key="10">
    <source>
        <dbReference type="Proteomes" id="UP001382935"/>
    </source>
</evidence>
<comment type="miscellaneous">
    <text evidence="8">The reaction proceeds by a bi uni uni bi ping pong mechanism.</text>
</comment>
<dbReference type="SUPFAM" id="SSF52374">
    <property type="entry name" value="Nucleotidylyl transferase"/>
    <property type="match status" value="1"/>
</dbReference>
<keyword evidence="6 8" id="KW-0067">ATP-binding</keyword>
<evidence type="ECO:0000256" key="7">
    <source>
        <dbReference type="ARBA" id="ARBA00048258"/>
    </source>
</evidence>
<dbReference type="EC" id="6.3.2.1" evidence="8"/>
<organism evidence="9 10">
    <name type="scientific">Sphingomonas kaistensis</name>
    <dbReference type="NCBI Taxonomy" id="298708"/>
    <lineage>
        <taxon>Bacteria</taxon>
        <taxon>Pseudomonadati</taxon>
        <taxon>Pseudomonadota</taxon>
        <taxon>Alphaproteobacteria</taxon>
        <taxon>Sphingomonadales</taxon>
        <taxon>Sphingomonadaceae</taxon>
        <taxon>Sphingomonas</taxon>
    </lineage>
</organism>
<keyword evidence="8" id="KW-0963">Cytoplasm</keyword>
<feature type="binding site" evidence="8">
    <location>
        <begin position="30"/>
        <end position="37"/>
    </location>
    <ligand>
        <name>ATP</name>
        <dbReference type="ChEBI" id="CHEBI:30616"/>
    </ligand>
</feature>
<proteinExistence type="inferred from homology"/>
<comment type="function">
    <text evidence="8">Catalyzes the condensation of pantoate with beta-alanine in an ATP-dependent reaction via a pantoyl-adenylate intermediate.</text>
</comment>
<evidence type="ECO:0000256" key="2">
    <source>
        <dbReference type="ARBA" id="ARBA00009256"/>
    </source>
</evidence>
<sequence>MQIIRALDALKPALAQLRGSGDTLALVPTMGALHDGHLALVAEAKAVATRVAATIFVNPLQFNDPKDLARYPRTEEADLARLEAAGCDLVWLPTPAQLYPDGFATNISVRGVSERWEGEHRPGHFDGVATVVAKLLLAVRPTHALFGEKDWQQLAVIRRVEADLGIGVEILGHPTVREADGLAMSSRNALLSPEKRSKAVALPTALHAAGKEIGAGGAVGPALERAKAALLSGGFSTVDYLALVDSRSLEPLEKPREPMRLIAAASIGGVRLIDNIPVTLEQQVGR</sequence>
<dbReference type="PANTHER" id="PTHR21299">
    <property type="entry name" value="CYTIDYLATE KINASE/PANTOATE-BETA-ALANINE LIGASE"/>
    <property type="match status" value="1"/>
</dbReference>
<evidence type="ECO:0000256" key="3">
    <source>
        <dbReference type="ARBA" id="ARBA00022598"/>
    </source>
</evidence>
<comment type="pathway">
    <text evidence="1 8">Cofactor biosynthesis; (R)-pantothenate biosynthesis; (R)-pantothenate from (R)-pantoate and beta-alanine: step 1/1.</text>
</comment>
<name>A0ABZ2G2K4_9SPHN</name>
<dbReference type="GO" id="GO:0004592">
    <property type="term" value="F:pantoate-beta-alanine ligase activity"/>
    <property type="evidence" value="ECO:0007669"/>
    <property type="project" value="UniProtKB-EC"/>
</dbReference>
<keyword evidence="4 8" id="KW-0566">Pantothenate biosynthesis</keyword>
<comment type="similarity">
    <text evidence="2 8">Belongs to the pantothenate synthetase family.</text>
</comment>